<proteinExistence type="predicted"/>
<evidence type="ECO:0000313" key="9">
    <source>
        <dbReference type="Proteomes" id="UP001500449"/>
    </source>
</evidence>
<feature type="transmembrane region" description="Helical" evidence="6">
    <location>
        <begin position="79"/>
        <end position="99"/>
    </location>
</feature>
<dbReference type="PANTHER" id="PTHR42718">
    <property type="entry name" value="MAJOR FACILITATOR SUPERFAMILY MULTIDRUG TRANSPORTER MFSC"/>
    <property type="match status" value="1"/>
</dbReference>
<dbReference type="SUPFAM" id="SSF103473">
    <property type="entry name" value="MFS general substrate transporter"/>
    <property type="match status" value="1"/>
</dbReference>
<dbReference type="PANTHER" id="PTHR42718:SF9">
    <property type="entry name" value="MAJOR FACILITATOR SUPERFAMILY MULTIDRUG TRANSPORTER MFSC"/>
    <property type="match status" value="1"/>
</dbReference>
<evidence type="ECO:0000256" key="5">
    <source>
        <dbReference type="ARBA" id="ARBA00023136"/>
    </source>
</evidence>
<evidence type="ECO:0000256" key="6">
    <source>
        <dbReference type="SAM" id="Phobius"/>
    </source>
</evidence>
<evidence type="ECO:0000256" key="2">
    <source>
        <dbReference type="ARBA" id="ARBA00022448"/>
    </source>
</evidence>
<keyword evidence="4 6" id="KW-1133">Transmembrane helix</keyword>
<protein>
    <submittedName>
        <fullName evidence="8">MFS transporter</fullName>
    </submittedName>
</protein>
<dbReference type="Gene3D" id="1.20.1250.20">
    <property type="entry name" value="MFS general substrate transporter like domains"/>
    <property type="match status" value="2"/>
</dbReference>
<evidence type="ECO:0000259" key="7">
    <source>
        <dbReference type="PROSITE" id="PS50850"/>
    </source>
</evidence>
<gene>
    <name evidence="8" type="ORF">GCM10009836_07380</name>
</gene>
<feature type="transmembrane region" description="Helical" evidence="6">
    <location>
        <begin position="105"/>
        <end position="123"/>
    </location>
</feature>
<name>A0ABN2MMD4_9PSEU</name>
<feature type="transmembrane region" description="Helical" evidence="6">
    <location>
        <begin position="163"/>
        <end position="182"/>
    </location>
</feature>
<sequence length="379" mass="37872">MGPPGRGRLGRGALYAGGFIGPFGGGITASMLPELGADFHVSPGTASLSLTVYMVPFAAVMLVSGTLGERWGRARTVRLAYLLFLVSSLACALAPGWVAFLGARALGGIANAFTTPLLMAALGASASPGVLGRVLGWYGSLQAAGQTFAPLIGGLAAEASWRWAFAGVAVVSAVLAVLGIPVEQRGETVARPSLRSAWTPTVLRLGIVSALAGACLAGLGFLVALRLDDVFALDAGLRGLVLTALGAVGIVTARVIGSAVDRVGGRRCVVTGALAGGLLVAGIGLAPSLWLVVAFWAAAGAASQLIVVGMNTLVLSGPGANRGGAVSVVQALRFTGYATSPAVLPPVYHADPLVGFLLPAGLLAIGAPLALPRPSSGRE</sequence>
<organism evidence="8 9">
    <name type="scientific">Pseudonocardia ailaonensis</name>
    <dbReference type="NCBI Taxonomy" id="367279"/>
    <lineage>
        <taxon>Bacteria</taxon>
        <taxon>Bacillati</taxon>
        <taxon>Actinomycetota</taxon>
        <taxon>Actinomycetes</taxon>
        <taxon>Pseudonocardiales</taxon>
        <taxon>Pseudonocardiaceae</taxon>
        <taxon>Pseudonocardia</taxon>
    </lineage>
</organism>
<feature type="transmembrane region" description="Helical" evidence="6">
    <location>
        <begin position="268"/>
        <end position="298"/>
    </location>
</feature>
<accession>A0ABN2MMD4</accession>
<feature type="transmembrane region" description="Helical" evidence="6">
    <location>
        <begin position="44"/>
        <end position="67"/>
    </location>
</feature>
<dbReference type="InterPro" id="IPR020846">
    <property type="entry name" value="MFS_dom"/>
</dbReference>
<feature type="transmembrane region" description="Helical" evidence="6">
    <location>
        <begin position="237"/>
        <end position="256"/>
    </location>
</feature>
<dbReference type="InterPro" id="IPR011701">
    <property type="entry name" value="MFS"/>
</dbReference>
<keyword evidence="2" id="KW-0813">Transport</keyword>
<dbReference type="PROSITE" id="PS50850">
    <property type="entry name" value="MFS"/>
    <property type="match status" value="1"/>
</dbReference>
<keyword evidence="9" id="KW-1185">Reference proteome</keyword>
<comment type="subcellular location">
    <subcellularLocation>
        <location evidence="1">Cell membrane</location>
        <topology evidence="1">Multi-pass membrane protein</topology>
    </subcellularLocation>
</comment>
<dbReference type="RefSeq" id="WP_344412326.1">
    <property type="nucleotide sequence ID" value="NZ_BAAAQK010000003.1"/>
</dbReference>
<evidence type="ECO:0000256" key="1">
    <source>
        <dbReference type="ARBA" id="ARBA00004651"/>
    </source>
</evidence>
<comment type="caution">
    <text evidence="8">The sequence shown here is derived from an EMBL/GenBank/DDBJ whole genome shotgun (WGS) entry which is preliminary data.</text>
</comment>
<dbReference type="InterPro" id="IPR036259">
    <property type="entry name" value="MFS_trans_sf"/>
</dbReference>
<dbReference type="EMBL" id="BAAAQK010000003">
    <property type="protein sequence ID" value="GAA1831889.1"/>
    <property type="molecule type" value="Genomic_DNA"/>
</dbReference>
<dbReference type="Proteomes" id="UP001500449">
    <property type="component" value="Unassembled WGS sequence"/>
</dbReference>
<keyword evidence="3 6" id="KW-0812">Transmembrane</keyword>
<keyword evidence="5 6" id="KW-0472">Membrane</keyword>
<feature type="transmembrane region" description="Helical" evidence="6">
    <location>
        <begin position="12"/>
        <end position="32"/>
    </location>
</feature>
<evidence type="ECO:0000256" key="4">
    <source>
        <dbReference type="ARBA" id="ARBA00022989"/>
    </source>
</evidence>
<feature type="domain" description="Major facilitator superfamily (MFS) profile" evidence="7">
    <location>
        <begin position="10"/>
        <end position="378"/>
    </location>
</feature>
<evidence type="ECO:0000313" key="8">
    <source>
        <dbReference type="EMBL" id="GAA1831889.1"/>
    </source>
</evidence>
<reference evidence="8 9" key="1">
    <citation type="journal article" date="2019" name="Int. J. Syst. Evol. Microbiol.">
        <title>The Global Catalogue of Microorganisms (GCM) 10K type strain sequencing project: providing services to taxonomists for standard genome sequencing and annotation.</title>
        <authorList>
            <consortium name="The Broad Institute Genomics Platform"/>
            <consortium name="The Broad Institute Genome Sequencing Center for Infectious Disease"/>
            <person name="Wu L."/>
            <person name="Ma J."/>
        </authorList>
    </citation>
    <scope>NUCLEOTIDE SEQUENCE [LARGE SCALE GENOMIC DNA]</scope>
    <source>
        <strain evidence="8 9">JCM 16009</strain>
    </source>
</reference>
<dbReference type="Pfam" id="PF07690">
    <property type="entry name" value="MFS_1"/>
    <property type="match status" value="1"/>
</dbReference>
<evidence type="ECO:0000256" key="3">
    <source>
        <dbReference type="ARBA" id="ARBA00022692"/>
    </source>
</evidence>
<feature type="transmembrane region" description="Helical" evidence="6">
    <location>
        <begin position="135"/>
        <end position="157"/>
    </location>
</feature>
<feature type="transmembrane region" description="Helical" evidence="6">
    <location>
        <begin position="202"/>
        <end position="225"/>
    </location>
</feature>